<protein>
    <submittedName>
        <fullName evidence="1">Uncharacterized protein</fullName>
    </submittedName>
</protein>
<evidence type="ECO:0000313" key="2">
    <source>
        <dbReference type="Proteomes" id="UP000572377"/>
    </source>
</evidence>
<dbReference type="Proteomes" id="UP000572377">
    <property type="component" value="Unassembled WGS sequence"/>
</dbReference>
<keyword evidence="2" id="KW-1185">Reference proteome</keyword>
<organism evidence="1 2">
    <name type="scientific">Halovulum dunhuangense</name>
    <dbReference type="NCBI Taxonomy" id="1505036"/>
    <lineage>
        <taxon>Bacteria</taxon>
        <taxon>Pseudomonadati</taxon>
        <taxon>Pseudomonadota</taxon>
        <taxon>Alphaproteobacteria</taxon>
        <taxon>Rhodobacterales</taxon>
        <taxon>Paracoccaceae</taxon>
        <taxon>Halovulum</taxon>
    </lineage>
</organism>
<dbReference type="RefSeq" id="WP_171321862.1">
    <property type="nucleotide sequence ID" value="NZ_JABFBC010000001.1"/>
</dbReference>
<dbReference type="AlphaFoldDB" id="A0A849KUW9"/>
<sequence>MSDRQMRQGKQILRHRDDYRAETGMQQFWEILSDLRFAPAEGLEWLLDRADRSTEPRR</sequence>
<gene>
    <name evidence="1" type="ORF">HMH01_01685</name>
</gene>
<dbReference type="EMBL" id="JABFBC010000001">
    <property type="protein sequence ID" value="NNU79138.1"/>
    <property type="molecule type" value="Genomic_DNA"/>
</dbReference>
<name>A0A849KUW9_9RHOB</name>
<proteinExistence type="predicted"/>
<comment type="caution">
    <text evidence="1">The sequence shown here is derived from an EMBL/GenBank/DDBJ whole genome shotgun (WGS) entry which is preliminary data.</text>
</comment>
<accession>A0A849KUW9</accession>
<reference evidence="1 2" key="1">
    <citation type="submission" date="2020-05" db="EMBL/GenBank/DDBJ databases">
        <title>Gimesia benthica sp. nov., a novel planctomycete isolated from a deep-sea water sample of the Northwest Indian Ocean.</title>
        <authorList>
            <person name="Wang J."/>
            <person name="Ruan C."/>
            <person name="Song L."/>
            <person name="Zhu Y."/>
            <person name="Li A."/>
            <person name="Zheng X."/>
            <person name="Wang L."/>
            <person name="Lu Z."/>
            <person name="Huang Y."/>
            <person name="Du W."/>
            <person name="Zhou Y."/>
            <person name="Huang L."/>
            <person name="Dai X."/>
        </authorList>
    </citation>
    <scope>NUCLEOTIDE SEQUENCE [LARGE SCALE GENOMIC DNA]</scope>
    <source>
        <strain evidence="1 2">YYQ-30</strain>
    </source>
</reference>
<evidence type="ECO:0000313" key="1">
    <source>
        <dbReference type="EMBL" id="NNU79138.1"/>
    </source>
</evidence>